<dbReference type="AlphaFoldDB" id="A0A0C3ALS4"/>
<evidence type="ECO:0000256" key="1">
    <source>
        <dbReference type="SAM" id="MobiDB-lite"/>
    </source>
</evidence>
<dbReference type="Proteomes" id="UP000054097">
    <property type="component" value="Unassembled WGS sequence"/>
</dbReference>
<reference evidence="3" key="2">
    <citation type="submission" date="2015-01" db="EMBL/GenBank/DDBJ databases">
        <title>Evolutionary Origins and Diversification of the Mycorrhizal Mutualists.</title>
        <authorList>
            <consortium name="DOE Joint Genome Institute"/>
            <consortium name="Mycorrhizal Genomics Consortium"/>
            <person name="Kohler A."/>
            <person name="Kuo A."/>
            <person name="Nagy L.G."/>
            <person name="Floudas D."/>
            <person name="Copeland A."/>
            <person name="Barry K.W."/>
            <person name="Cichocki N."/>
            <person name="Veneault-Fourrey C."/>
            <person name="LaButti K."/>
            <person name="Lindquist E.A."/>
            <person name="Lipzen A."/>
            <person name="Lundell T."/>
            <person name="Morin E."/>
            <person name="Murat C."/>
            <person name="Riley R."/>
            <person name="Ohm R."/>
            <person name="Sun H."/>
            <person name="Tunlid A."/>
            <person name="Henrissat B."/>
            <person name="Grigoriev I.V."/>
            <person name="Hibbett D.S."/>
            <person name="Martin F."/>
        </authorList>
    </citation>
    <scope>NUCLEOTIDE SEQUENCE [LARGE SCALE GENOMIC DNA]</scope>
    <source>
        <strain evidence="3">MAFF 305830</strain>
    </source>
</reference>
<name>A0A0C3ALS4_SERVB</name>
<accession>A0A0C3ALS4</accession>
<reference evidence="2 3" key="1">
    <citation type="submission" date="2014-04" db="EMBL/GenBank/DDBJ databases">
        <authorList>
            <consortium name="DOE Joint Genome Institute"/>
            <person name="Kuo A."/>
            <person name="Zuccaro A."/>
            <person name="Kohler A."/>
            <person name="Nagy L.G."/>
            <person name="Floudas D."/>
            <person name="Copeland A."/>
            <person name="Barry K.W."/>
            <person name="Cichocki N."/>
            <person name="Veneault-Fourrey C."/>
            <person name="LaButti K."/>
            <person name="Lindquist E.A."/>
            <person name="Lipzen A."/>
            <person name="Lundell T."/>
            <person name="Morin E."/>
            <person name="Murat C."/>
            <person name="Sun H."/>
            <person name="Tunlid A."/>
            <person name="Henrissat B."/>
            <person name="Grigoriev I.V."/>
            <person name="Hibbett D.S."/>
            <person name="Martin F."/>
            <person name="Nordberg H.P."/>
            <person name="Cantor M.N."/>
            <person name="Hua S.X."/>
        </authorList>
    </citation>
    <scope>NUCLEOTIDE SEQUENCE [LARGE SCALE GENOMIC DNA]</scope>
    <source>
        <strain evidence="2 3">MAFF 305830</strain>
    </source>
</reference>
<organism evidence="2 3">
    <name type="scientific">Serendipita vermifera MAFF 305830</name>
    <dbReference type="NCBI Taxonomy" id="933852"/>
    <lineage>
        <taxon>Eukaryota</taxon>
        <taxon>Fungi</taxon>
        <taxon>Dikarya</taxon>
        <taxon>Basidiomycota</taxon>
        <taxon>Agaricomycotina</taxon>
        <taxon>Agaricomycetes</taxon>
        <taxon>Sebacinales</taxon>
        <taxon>Serendipitaceae</taxon>
        <taxon>Serendipita</taxon>
    </lineage>
</organism>
<dbReference type="EMBL" id="KN824398">
    <property type="protein sequence ID" value="KIM20989.1"/>
    <property type="molecule type" value="Genomic_DNA"/>
</dbReference>
<sequence>MAISLADLLANGADEVGHPNAVDPTPSRTQMEVDDRFVISVGTQPDSLASATSPSTDPVQVTQSGGSSHAHRTYKYECTVCGHSYDRAQRADDCANRDNGRKPYVCGSRCGRMNWCVLRLLREISANRWIVPKLTASRHCYASISLRRGIASSVHNV</sequence>
<evidence type="ECO:0008006" key="4">
    <source>
        <dbReference type="Google" id="ProtNLM"/>
    </source>
</evidence>
<gene>
    <name evidence="2" type="ORF">M408DRAFT_117749</name>
</gene>
<dbReference type="HOGENOM" id="CLU_1644746_0_0_1"/>
<keyword evidence="3" id="KW-1185">Reference proteome</keyword>
<evidence type="ECO:0000313" key="2">
    <source>
        <dbReference type="EMBL" id="KIM20989.1"/>
    </source>
</evidence>
<evidence type="ECO:0000313" key="3">
    <source>
        <dbReference type="Proteomes" id="UP000054097"/>
    </source>
</evidence>
<feature type="compositionally biased region" description="Polar residues" evidence="1">
    <location>
        <begin position="45"/>
        <end position="67"/>
    </location>
</feature>
<feature type="region of interest" description="Disordered" evidence="1">
    <location>
        <begin position="45"/>
        <end position="68"/>
    </location>
</feature>
<protein>
    <recommendedName>
        <fullName evidence="4">C2H2-type domain-containing protein</fullName>
    </recommendedName>
</protein>
<dbReference type="OrthoDB" id="8922241at2759"/>
<proteinExistence type="predicted"/>